<feature type="compositionally biased region" description="Low complexity" evidence="1">
    <location>
        <begin position="3656"/>
        <end position="3668"/>
    </location>
</feature>
<dbReference type="eggNOG" id="ENOG502S4HU">
    <property type="taxonomic scope" value="Eukaryota"/>
</dbReference>
<feature type="domain" description="Flagellar attachment zone protein 1 conserved" evidence="2">
    <location>
        <begin position="7205"/>
        <end position="7292"/>
    </location>
</feature>
<feature type="domain" description="Flagellar attachment zone protein 1 conserved" evidence="2">
    <location>
        <begin position="2862"/>
        <end position="2948"/>
    </location>
</feature>
<dbReference type="PANTHER" id="PTHR34374:SF1">
    <property type="entry name" value="LARGE RIBOSOMAL RNA SUBUNIT ACCUMULATION PROTEIN YCED HOMOLOG 1, CHLOROPLASTIC"/>
    <property type="match status" value="1"/>
</dbReference>
<feature type="region of interest" description="Disordered" evidence="1">
    <location>
        <begin position="3651"/>
        <end position="3721"/>
    </location>
</feature>
<feature type="domain" description="Flagellar attachment zone protein 1 conserved" evidence="2">
    <location>
        <begin position="1255"/>
        <end position="1341"/>
    </location>
</feature>
<protein>
    <recommendedName>
        <fullName evidence="2">Flagellar attachment zone protein 1 conserved domain-containing protein</fullName>
    </recommendedName>
</protein>
<feature type="compositionally biased region" description="Polar residues" evidence="1">
    <location>
        <begin position="7012"/>
        <end position="7028"/>
    </location>
</feature>
<feature type="domain" description="Flagellar attachment zone protein 1 conserved" evidence="2">
    <location>
        <begin position="435"/>
        <end position="521"/>
    </location>
</feature>
<feature type="domain" description="Flagellar attachment zone protein 1 conserved" evidence="2">
    <location>
        <begin position="1108"/>
        <end position="1194"/>
    </location>
</feature>
<feature type="domain" description="Flagellar attachment zone protein 1 conserved" evidence="2">
    <location>
        <begin position="5237"/>
        <end position="5323"/>
    </location>
</feature>
<feature type="compositionally biased region" description="Basic and acidic residues" evidence="1">
    <location>
        <begin position="7473"/>
        <end position="7483"/>
    </location>
</feature>
<dbReference type="VEuPathDB" id="TriTrypDB:LMJLV39_330043900"/>
<feature type="compositionally biased region" description="Low complexity" evidence="1">
    <location>
        <begin position="4195"/>
        <end position="4207"/>
    </location>
</feature>
<feature type="domain" description="Flagellar attachment zone protein 1 conserved" evidence="2">
    <location>
        <begin position="1621"/>
        <end position="1707"/>
    </location>
</feature>
<feature type="region of interest" description="Disordered" evidence="1">
    <location>
        <begin position="6437"/>
        <end position="6478"/>
    </location>
</feature>
<feature type="domain" description="Flagellar attachment zone protein 1 conserved" evidence="2">
    <location>
        <begin position="115"/>
        <end position="201"/>
    </location>
</feature>
<dbReference type="OMA" id="TAVWMLY"/>
<feature type="domain" description="Flagellar attachment zone protein 1 conserved" evidence="2">
    <location>
        <begin position="814"/>
        <end position="900"/>
    </location>
</feature>
<feature type="domain" description="Flagellar attachment zone protein 1 conserved" evidence="2">
    <location>
        <begin position="4100"/>
        <end position="4186"/>
    </location>
</feature>
<feature type="region of interest" description="Disordered" evidence="1">
    <location>
        <begin position="5641"/>
        <end position="5851"/>
    </location>
</feature>
<dbReference type="VEuPathDB" id="TriTrypDB:LMJSD75_260024400"/>
<feature type="region of interest" description="Disordered" evidence="1">
    <location>
        <begin position="5154"/>
        <end position="5175"/>
    </location>
</feature>
<accession>Q4Q3M9</accession>
<dbReference type="VEuPathDB" id="TriTrypDB:LMJFC_330046950"/>
<feature type="domain" description="Flagellar attachment zone protein 1 conserved" evidence="2">
    <location>
        <begin position="2261"/>
        <end position="2347"/>
    </location>
</feature>
<feature type="domain" description="Flagellar attachment zone protein 1 conserved" evidence="2">
    <location>
        <begin position="1781"/>
        <end position="1867"/>
    </location>
</feature>
<feature type="domain" description="Flagellar attachment zone protein 1 conserved" evidence="2">
    <location>
        <begin position="654"/>
        <end position="740"/>
    </location>
</feature>
<organism evidence="3 4">
    <name type="scientific">Leishmania major</name>
    <dbReference type="NCBI Taxonomy" id="5664"/>
    <lineage>
        <taxon>Eukaryota</taxon>
        <taxon>Discoba</taxon>
        <taxon>Euglenozoa</taxon>
        <taxon>Kinetoplastea</taxon>
        <taxon>Metakinetoplastina</taxon>
        <taxon>Trypanosomatida</taxon>
        <taxon>Trypanosomatidae</taxon>
        <taxon>Leishmaniinae</taxon>
        <taxon>Leishmania</taxon>
    </lineage>
</organism>
<feature type="region of interest" description="Disordered" evidence="1">
    <location>
        <begin position="6987"/>
        <end position="7031"/>
    </location>
</feature>
<feature type="domain" description="Flagellar attachment zone protein 1 conserved" evidence="2">
    <location>
        <begin position="7100"/>
        <end position="7190"/>
    </location>
</feature>
<feature type="region of interest" description="Disordered" evidence="1">
    <location>
        <begin position="5985"/>
        <end position="6021"/>
    </location>
</feature>
<evidence type="ECO:0000259" key="2">
    <source>
        <dbReference type="Pfam" id="PF23398"/>
    </source>
</evidence>
<feature type="domain" description="Flagellar attachment zone protein 1 conserved" evidence="2">
    <location>
        <begin position="1941"/>
        <end position="2027"/>
    </location>
</feature>
<feature type="domain" description="Flagellar attachment zone protein 1 conserved" evidence="2">
    <location>
        <begin position="3401"/>
        <end position="3487"/>
    </location>
</feature>
<dbReference type="RefSeq" id="XP_001686069.1">
    <property type="nucleotide sequence ID" value="XM_001686017.1"/>
</dbReference>
<dbReference type="VEuPathDB" id="TriTrypDB:LmjF.33.3070"/>
<dbReference type="GeneID" id="5654733"/>
<feature type="region of interest" description="Disordered" evidence="1">
    <location>
        <begin position="6730"/>
        <end position="6758"/>
    </location>
</feature>
<name>Q4Q3M9_LEIMA</name>
<evidence type="ECO:0000313" key="3">
    <source>
        <dbReference type="EMBL" id="CAJ06854.1"/>
    </source>
</evidence>
<feature type="domain" description="Flagellar attachment zone protein 1 conserved" evidence="2">
    <location>
        <begin position="1402"/>
        <end position="1488"/>
    </location>
</feature>
<keyword evidence="4" id="KW-1185">Reference proteome</keyword>
<feature type="region of interest" description="Disordered" evidence="1">
    <location>
        <begin position="3112"/>
        <end position="3179"/>
    </location>
</feature>
<dbReference type="GO" id="GO:0031514">
    <property type="term" value="C:motile cilium"/>
    <property type="evidence" value="ECO:0000266"/>
    <property type="project" value="GeneDB"/>
</dbReference>
<dbReference type="HOGENOM" id="CLU_222818_0_0_1"/>
<feature type="domain" description="Flagellar attachment zone protein 1 conserved" evidence="2">
    <location>
        <begin position="2408"/>
        <end position="2494"/>
    </location>
</feature>
<dbReference type="Pfam" id="PF23398">
    <property type="entry name" value="FAZ1_cons"/>
    <property type="match status" value="34"/>
</dbReference>
<dbReference type="InParanoid" id="Q4Q3M9"/>
<feature type="region of interest" description="Disordered" evidence="1">
    <location>
        <begin position="6498"/>
        <end position="6717"/>
    </location>
</feature>
<feature type="compositionally biased region" description="Polar residues" evidence="1">
    <location>
        <begin position="24"/>
        <end position="36"/>
    </location>
</feature>
<dbReference type="VEuPathDB" id="TriTrypDB:LMJFC_260028200"/>
<feature type="domain" description="Flagellar attachment zone protein 1 conserved" evidence="2">
    <location>
        <begin position="3940"/>
        <end position="4026"/>
    </location>
</feature>
<feature type="region of interest" description="Disordered" evidence="1">
    <location>
        <begin position="5529"/>
        <end position="5623"/>
    </location>
</feature>
<dbReference type="PANTHER" id="PTHR34374">
    <property type="entry name" value="LARGE RIBOSOMAL RNA SUBUNIT ACCUMULATION PROTEIN YCED HOMOLOG 1, CHLOROPLASTIC"/>
    <property type="match status" value="1"/>
</dbReference>
<feature type="domain" description="Flagellar attachment zone protein 1 conserved" evidence="2">
    <location>
        <begin position="3561"/>
        <end position="3647"/>
    </location>
</feature>
<feature type="domain" description="Flagellar attachment zone protein 1 conserved" evidence="2">
    <location>
        <begin position="6866"/>
        <end position="6950"/>
    </location>
</feature>
<feature type="region of interest" description="Disordered" evidence="1">
    <location>
        <begin position="4775"/>
        <end position="4796"/>
    </location>
</feature>
<feature type="region of interest" description="Disordered" evidence="1">
    <location>
        <begin position="5475"/>
        <end position="5505"/>
    </location>
</feature>
<evidence type="ECO:0000256" key="1">
    <source>
        <dbReference type="SAM" id="MobiDB-lite"/>
    </source>
</evidence>
<feature type="region of interest" description="Disordered" evidence="1">
    <location>
        <begin position="5363"/>
        <end position="5391"/>
    </location>
</feature>
<feature type="region of interest" description="Disordered" evidence="1">
    <location>
        <begin position="6043"/>
        <end position="6421"/>
    </location>
</feature>
<feature type="domain" description="Flagellar attachment zone protein 1 conserved" evidence="2">
    <location>
        <begin position="2568"/>
        <end position="2654"/>
    </location>
</feature>
<feature type="domain" description="Flagellar attachment zone protein 1 conserved" evidence="2">
    <location>
        <begin position="4858"/>
        <end position="4944"/>
    </location>
</feature>
<feature type="domain" description="Flagellar attachment zone protein 1 conserved" evidence="2">
    <location>
        <begin position="275"/>
        <end position="361"/>
    </location>
</feature>
<feature type="region of interest" description="Disordered" evidence="1">
    <location>
        <begin position="24"/>
        <end position="46"/>
    </location>
</feature>
<dbReference type="VEuPathDB" id="TriTrypDB:LMJFC_330046900"/>
<evidence type="ECO:0000313" key="4">
    <source>
        <dbReference type="Proteomes" id="UP000000542"/>
    </source>
</evidence>
<feature type="domain" description="Flagellar attachment zone protein 1 conserved" evidence="2">
    <location>
        <begin position="2101"/>
        <end position="2187"/>
    </location>
</feature>
<feature type="region of interest" description="Disordered" evidence="1">
    <location>
        <begin position="7531"/>
        <end position="7551"/>
    </location>
</feature>
<reference evidence="3 4" key="2">
    <citation type="journal article" date="2011" name="Genome Res.">
        <title>Chromosome and gene copy number variation allow major structural change between species and strains of Leishmania.</title>
        <authorList>
            <person name="Rogers M.B."/>
            <person name="Hilley J.D."/>
            <person name="Dickens N.J."/>
            <person name="Wilkes J."/>
            <person name="Bates P.A."/>
            <person name="Depledge D.P."/>
            <person name="Harris D."/>
            <person name="Her Y."/>
            <person name="Herzyk P."/>
            <person name="Imamura H."/>
            <person name="Otto T.D."/>
            <person name="Sanders M."/>
            <person name="Seeger K."/>
            <person name="Dujardin J.C."/>
            <person name="Berriman M."/>
            <person name="Smith D.F."/>
            <person name="Hertz-Fowler C."/>
            <person name="Mottram J.C."/>
        </authorList>
    </citation>
    <scope>NUCLEOTIDE SEQUENCE [LARGE SCALE GENOMIC DNA]</scope>
    <source>
        <strain evidence="4">MHOM/IL/81/Friedlin</strain>
    </source>
</reference>
<feature type="domain" description="Flagellar attachment zone protein 1 conserved" evidence="2">
    <location>
        <begin position="961"/>
        <end position="1047"/>
    </location>
</feature>
<dbReference type="VEuPathDB" id="TriTrypDB:LMJLV39_000006000"/>
<feature type="domain" description="Flagellar attachment zone protein 1 conserved" evidence="2">
    <location>
        <begin position="3780"/>
        <end position="3866"/>
    </location>
</feature>
<dbReference type="EMBL" id="FR796429">
    <property type="protein sequence ID" value="CAJ06854.1"/>
    <property type="molecule type" value="Genomic_DNA"/>
</dbReference>
<feature type="domain" description="Flagellar attachment zone protein 1 conserved" evidence="2">
    <location>
        <begin position="5018"/>
        <end position="5104"/>
    </location>
</feature>
<dbReference type="Proteomes" id="UP000000542">
    <property type="component" value="Chromosome 33"/>
</dbReference>
<feature type="domain" description="Flagellar attachment zone protein 1 conserved" evidence="2">
    <location>
        <begin position="4319"/>
        <end position="4405"/>
    </location>
</feature>
<feature type="region of interest" description="Disordered" evidence="1">
    <location>
        <begin position="4190"/>
        <end position="4257"/>
    </location>
</feature>
<feature type="region of interest" description="Disordered" evidence="1">
    <location>
        <begin position="7446"/>
        <end position="7501"/>
    </location>
</feature>
<sequence>MQGEHFSLHNTVSFMSLDELDSDNTASYTAENPSDQTKQDDLSVTAAERSSKASSLILGPPETTPISYLSHSHSSASFVSLEPVEEPAALRAQQEEAPALQRVGTPVEPQTRLAVTTHRVRLDGDLWARVVDECPDLLKQEFTSDVCDATALPRTSMQRLVFTAGSLIADFQLSHGGLAKKELNRQLANSPFTRTWALYERVAETRETSPTRATPPAALRASESFASLEPVEEPAALRAQQEEALAAVPMTAFEEEAPALQRVGTPVEPQTRLAVTTHQVRLDGDLWARVVDECPDLLKQEFTSDVCDATALPRTSMQRLVFTAGSLIADFQLSHGGLAKKELNRQLANSPFTRTWALYERVAETRETSPTRATPPAALRASESFASLEPVEEPAALRAQQEEALAAVPMTAFEEEAPALQRVGTPVEPQTRLAVTTHRVRLDGDLWARVVDECPDLLKQEFTSDVCDATALPRTSMQRLVFTAGSLIADFQLSHGGLAKKELNRQLANSPFTRTWALYERVAETRETSPTRATPPAALRASEGFASLEPVEEPAALRAQQEEAPALQRVGTPVEPRGGHFEGTPPVATRSVTPPAALRASESFASLEPVEESAALRAQQEEEPVAVPMTAFEKEAPALQRVGTPVEPQTRLAVTTHQVRLDGDLWARVVDECPDLLKQEFTSDVCDATALPRTSMQRLVLTAGSLIAYFQLSHGGLAKKELNRQLANSPFTRTWALYERVAETRETSPTRVTPPAALRASESFASLEPVEEPAALRAQQEEEPVAVPMTAFEKEAPALQRVGTPVEPQTRLAVTTHQVRLDGDLWARVVDECPDLLKQEFTSDVCDATALPRTSMQRLVFTAGSLIADFQLSHGGLAKKELNRQLANSPFTRTWALYERVAETRETSPTRATPPAALRASESFASLEPVEEPAALRAQQEEAPALQRVGTPVEPQTRLAVTTHRVRLDGDLWARVVDECPDLLKQEFTSDVCDATALPRTSMQRLVFTAGSLIADFQLSHGGLAKKELNRQLANSPFTRTWALYERVAETRETSPTRATPPAALRASEGFASLEPVEEPAALRAQQEEAPALQRVGTPVEPQTRLAVTTHRVRLDGDLWARVVDECPDLLKQEFTSDVCDATALPRTSMQRLVFTAGSLIADFQLSHGGLAKKELNRQLANSPFTRTWALYERVAETRETSPTRATPPAALRASEGFASLEPVEEPAALRAQQEEAPALQRVGTPVEPQTRLAVTTHRVRLDGDLWARVVDECPDLLKQEFTSDVCDATALPRTSMQRLVLTAGSLIADFQLSHGGLAKKELNRQLANSPFTRTWALYERVAETRETSPTRVTPPAALRASESFASLEPVEEPAALRAQQEEAPALQRVGTPVEPQTRLAVTTHRVRLDGDLWARVVDECPDLLKQEFTSDVCDATALPRTSMQRLVFTAGSLIADFQLSHGGLAKKELNRQLANSPFTRTWALYERVAETRETSPTRATPPAALRASEGFASLEPVEEPAALRAQQEEAPALQRVGTPVEPRGGHFEGTPPVATRSVTPPAALRASESFASLEPVEESAALRAQQEEEPVAVPMTAFEKEAPALQRVGTPVEPQTRLAVTTHQVRLDGDLWARVVDECPDLLKQEFTSDVCDATALPRTSMQRLVLTAGSLIAYFQLSHGGLAKKELNRQLANSPFTRTWALYERVAETRETSPTRVTPPAALRASESFASLEPVEEPAALRAQQEEEPVAVPMTAFEKEAPALQRVGTPVEPQTRLAVTTHQVRLDGDLWARVVDECPDLLKQEFTSDVCDATALPRTSMQRLVLTAGSLIAYFQLSHGGLAKKELNRQLANSPFTRTWALYERVAETRETSPTRATPPAALRASESFASLEPVEEPAALRAQQEEEPVAVPMTAFEKEAPALQRVGTPVEPQTRLAVTTHQVRLDGDLWARVVDECPDLLKQEFTSDVCDATALPRTSMQRLVLTAGSLIAYFQLSHGGLAKKELNRQLANSPFTRTWALYERVAETRETSPTRVTPPAALRASESFASLEPVEEPAALRAQQEEEPVAVPMTAFEKEAPALQRVGTPVEPQTRLAVTTHQVRLDGDLWARVVDECPDLLKQEFTSDVCDATALPRTSMQRLVFTAGSLIADFQLSHGGLAKKELNRQLANSPFTRTWALYERVAETRETSPTRATPPAALRASESFASLEPVEEPAALRAQQEEALAAVPMTAFEEEAPALQRVGTPVEPQTRLAVTTHQVRLDGDLWARVVDECPDLLKQEFTSDVCDATALPRTSMQRLVFTAGSLIADFQLSHGGLAKKELNRQLANSPFTRTWALYERVAETRETSPTRATPPAALRASEGFASLEPVEEPAALRAQQEEASALQRVGTPVEPQTRLAVTTHRVRLDGDLWARVVDECPDLLKQEFTSDVCDATALPRTSMQRLVFTAGSLIADFQLSHGGLAKKELNRQLANSPFTRTWALYERVAETRETSPTRATPPAALRASESFASLEPVEEPAALRAQQEEALAAVPMTAFEEEAPALQRVGTPVEPQTRLAVTTHRVRLDGDLWARVVDECPDLLKQEFTSDVCDATALPRTSMQRLVFTAGSLIADFQLSHGGLAKKELNRQLANSPFTRTWALYERVAETRETSPTRATPPAALRASEGFASLEPVEEPAALRAQQEEAPALQRVGTPVEPQTRLAVTTHRVRLDGDLWARVVDECPDLLKQEFTSDVCDATALPRTSMQRLVLTAGSLIADFQLSHGGLAKKELNRQLANSPFTRTWALYERVAETRETSPTRVTPPAALRASESFASLEPVEEPAALRAQQEEAPALQRVGTPVEPQTRLAVTTHRVRLDGDLWARVVDECPDLLKQEFTSDVCDATALPRTSMQRLVLTAGSLIAYFQLSHGGLAKKELNRQLANSPFTRTWALYERVAETRETSPTRVTPPAALRASESFASLEPVEEPAALRAQQEEEPVAVPMTAFEKEAPALQRVGTPVEPQTRLAVTTHQVRLDGDLWARVVDECPDLLKQEFTSDVCDATALPRTSMQRLVLTAGSLIAYFQLSHGGLAKKELNRQLANSPFTRTWALYERVAETRETSPTRATPPAALRASESFASLEPVEEPAALRAQQEEAPALQRVGTPVEPRGGHFEGTPPVATRSVTPPAALRASESFASLEPVEESAALRAQQEEEPVAVPMTAFEEEAPALQRVGTPVEPQTRLAVTTHQVRLDGDLWARVVDECPDLLKQEFTSDVCDATALPRTSMQRLVFTAGSLIADFQLSHGGLAKKELNRQLANSPFTRTWALYERVAETRETSPTRATPPAALRASESFASLEPVEESAALRAQQEEEPVAVPMTAFEEEAPALQRVGTPVEPQTRLAVTTHRVRLDGDLWARVVDECPDLLKQEFTSDVCDATALPRTSMQRLVFTAGSLIADFQLSHGGLAKKELNRQLANSPFTRTWALYERVAETRETSPTRATPPAALRASESFASLEPVEEPAALRAQQEEALAAVPMTAFEEEAPALQRVGTPVEPQTRLAVTTHQVRLDGDLWARVVDECPDLLKQEFTSDVCDATALPRTSMQRLVFTAGSLIAYFQLSHGGLAKKELNRQLANSPFTRTWALYERVAETRETSPTRATPPAALRASESFASLEPVEEPAALRAQQEEAPALQRVGTPVEPRGGHFEGTPPVATRSVTPPAALRASESFASLEPVEESAALRAQQEEEPVAVPMTAFEEEAPALQRVGTPVEPQTRLAVTTHRVRLDGDLWARVVDECPDLLKQEFTSDVCDATALPRTSMQRLVFTAGSLIADFQLSHGGLAKKELNRQLANSPFTRTWALYERVAETRETSPTRVTPPAALRASESFASLEPVEESAALRAQQEEEPVAVPMTAFEKEAPALQRVGTPVEPQTRLAVTTHQVRLDGDLWARVVDECPDLLKQEFTSDVCDATALPRTSMQRLVLTAGSLIADFQLSHGGLAKKELNRQLANSPFTRTWALYERVAETRETSPTRVTPPAALRASESFASLEPVEEPAALRAQQEEALAAVPMTAFEEEAPALQRVGTPVEPQTRLAVTTHQVRLDGDLWARVVDECPDLLKQEFTSDVCDATALPRTSMQRLVLTAGSLIAYFQLSHGGLAKKELNRQLANSPFTRTWALYERVAETRETSPTRATPPAALRASESFASLEPVEEPAALRAQQEEAPALQRVGTPVEPRGGHFEGTPPVATRSVTPPAALRASESFASLEPVEESAALRAQQEEEPVAVPMTAFEEEAPALQRVGTPVEPQTRLAVTTHQVRLDGDLWARVVDECPDLLKQEFTSDVCDATALPRTSMQRLVFTAGSLIADFQLSHGGLAKKELNRQLANSPFTRTWALYERVAETRETSPTRATPPAALRASESFASLEPVEESAALRAQQEEEPVAVPMTAFEEEAPALQRVGTPVEPQTRLAVTTHQVRLDGDLWARVVDECPDLLKQEFTSDVCDATALPRTSMQRLVFTAGSLIADFQLSHGGLAKKELNRQLANSPFTRTWALYERVAETRETSPTRATPPAALRASESFASLEPVEEPAALRAQQEEALAAVPMTAFEEEAPALQRVGTPVEPQTRLAVTTHRVRLDGDLWARVVDECPDLLKQEFTSDVCDATALPRTSMQRLVFTAGSLIADFQLSHGGLAKKELNRQLANSPFTRTWALYERVAETRETSPTRVTPPAALRASESFASLEPVEEPAALRAQQEEAPALQRVGTPVEPRGGHFEGTPPVATRSVTPPAALRASESFASLEPVEESAALRAQQEEEPVAVPMTAFEEEAPALQRVGTPVEPQTRLAVTTHQVRLDGDLWARVVDECPDLLKQEFTSDVCDATALPRTSMQRLVFTAGSLIADFQLSHGGLAKKELNRQLANSPFTRTWALYERVAETRETSPTRATPPAALRASESFASLEPVEEPAALRAQQEEALAAVPMTAFEEEAPALQRVGTPVEPQTRLAVTTHRVRLDGDLWARVVDECPDLLKQEFTSDVCDATALPRTSMQRLVFTAGSLIADFQLSHGGLAKKELNRQLANSPFTRTWALYERVAETRETSPTRVTPPAALRASESFASLEPVEESAALRAQQEEAPALQRVGTPVEPRGGHFEGTPPVATRSVTPPAALRASESFASLEPVEESAALRAQQEEEPVAVPMTAFEEEAPALQRVGTPVEPQTRLAVTTHQVRLDGDLWARVVDECPDLLKQEFTSDVCDATALPRTSMQRLVFTAGSLIADFQLSHGGLAKKELNRQLANSPFTRTWALYERVAETRETSPTRATPPAALRASEGFASLEPVEESAALRVQEEDEAPAAERAAEPQEAPVAASTEVPPARDLWQSIAEPEGYSRDDLGCAEPAALHAQEEDEAPAAERAAEPQEAPVAASTEVPPARDLWQSIAEPEGDSRDDLGCAEPAALHAQEEDEAPAAERAAEPQEAPVAASTEVPPARDLWQSIAEPEGYSRDDLGCAVPAALHAQEEDEAPAAERAAEPQEAPVAASTEVPPARDLWQSIAEPEGYSRDDLGCAEPAALHAQEEDEAPAAERAAEPQEAPVAASTEVPPARDLWQSIAEPEGYSRDDLGCAVPAALHAQEEDEAPAAERAAEPQEAPVAASTEVPPARDLWQSIAEPEGYSRDDLGCAVPAALHAQEEDEAPVAERAAEPQEAPVAASTEVPPARDLWQSIAEPEGDSRDDLGCAEPAALHAQEEDEAPAAERAAEPQEAPVAASTEVPPARDLWQSIAEPEGYSRDDLGCAEPAALHAQEEDEAPAAERAAEPQEAPVAASTEVPPARDLWQSIAEPEGYSRDDLGCAVPAALHAQEEDEAPAAERAAEPQEAPVAASTEVPPARDLWQSIAEPEGYSRDDLGCAEPAALHAQEEDEAPAAERAAEPQEAPVAASTEVPPARDLWQSIAEPEGYSRDDLGCAVPAALHAQEEDEAPVAERAAEPQEAPVAASTEVPPARDLWQSIAEPEGYSRDDLGCAVPAALHAQEEDEAPAAERAAEPQEAPVAASTEVPPARDLWQSIAEPEGYSRDDLGCAVPAALHAQEEDEAPVAERAAEPQEAPVAASTEVPPARDLWQSIAEPEGYSRDDLGCAEPAALHAQEEDEAPAAERAAEPQEAPVAASTEVPPARDLWQSIAEPEGYSRDDLGCAEPAALHAQEEDEAPAAERAAEPQEAPVAASTEVPPARDLWQSIAEPEGYSRDDLGCAEPAALHAQEEDEAPAAERAAEPQEAPVAASTEVPPARDLWQSIAEPEGYSRDDLGCAEPAALHAQEEDEAPAAERAAEPQEAPVAASTEVPPARDLWQSIAEPEGDSRDDLGCAVPAALHAQEEDEAPAAERAAEPQEAPVAASTEVPPARDLWQSIAEPEGYSRDDLGCAVPAALHAQEEDEAPAAERAAEPQEAPVAASTEVPPARDLWQSIAEPEGYSRDDLGCAVPAALHAQEEDEAPAAERAAEPQEAPVAASTEVPPARDLWQSIAEPEGYSRDDLGCAVPAALHAQEEDEAPVAERAAEPQEAPVAASTEVPPARDLWQSIAEPEGDSRDDLGCAVPAALHAQEEDEAPAAERAAEPQEAPVAASTEVPPARDLWQSIAEPEGYSRDDLGCAEPAALHAQEEDEAPAAERAAEPQEAPVAASTEVPPARDLWQSIAEPEGYSRDDLGCAVPAALHAQEEDEAPAAERAAEPQEAPVAASTEVPPARDLWQSIAEPEGDSRDDLGCAVPAALHAQEEDEAPAAERAAEPKIFGVIGTEEIREDAMGEDEAEVSCLVTSVSPRCSLVGTSGSVESISGALSGMQLVDLKPSKPRVTQHKVKLQGRHWVKVIFLPVVTEAFREDVAHALDVRVGDIQHVELASGSLVGTFVVVHAFDFLTASEVDEKLCAYHFPLTWEHYPKSPDTTTGHFFEGEALSTIRRTSRCINSALKCRLPPADTELSRPTSAALKPHPPPRAAQEASRSTLSSGGRTCSAAASSPAVRESLPVVPAVHGAPPAMEKRTSASNLSSPMEHHYAGNDGSESSMRLSRKTAPAPVAKAVRAPAAPETVSTKHRVGFVGNQWYTILKTQRDNFVAAFVKGTGEKLGYEPDSVTKVQCDENTGDTIVSFRVTHPSVLPRKQIDLVLRSAPYTDVWKLYYKNAPPEEQKTMHNGVKTFHRVGFVGSKWKEVKNRGIARFIEAFAADTATALNVTPQAVHIADYAVADDIVVDFYVTHPGTDSAEVIDGKLEQFDYQRVWDLYGIPSEVDEQQRVVPCVMKCSNASRRTSPSSTCRLRMPDTNSVSQVDSFCPRCQRRLSSKQEFLQPDESSGWHPQPMHSHTSSISDAVRTALMEDSYSAIRKPSSTPPLPHLAHRYAPHQKLEGQASQQPSAYQTRGISLMRVAQMTSRVPWHTSVNSSLIPHPPRQRSLSNTTRYRQRRVNLRELESELSRKQRQHKHQERQKQLDREMRRSLNYSKLSLPTGSTTNVSGSFLPPIPPCYTKVRTGPQRMKRGMGSLLE</sequence>
<feature type="domain" description="Flagellar attachment zone protein 1 conserved" evidence="2">
    <location>
        <begin position="2715"/>
        <end position="2801"/>
    </location>
</feature>
<feature type="region of interest" description="Disordered" evidence="1">
    <location>
        <begin position="5418"/>
        <end position="5447"/>
    </location>
</feature>
<feature type="region of interest" description="Disordered" evidence="1">
    <location>
        <begin position="7043"/>
        <end position="7081"/>
    </location>
</feature>
<dbReference type="KEGG" id="lma:LMJF_33_3070"/>
<feature type="compositionally biased region" description="Low complexity" evidence="1">
    <location>
        <begin position="3117"/>
        <end position="3129"/>
    </location>
</feature>
<reference evidence="3 4" key="1">
    <citation type="journal article" date="2005" name="Science">
        <title>The genome of the kinetoplastid parasite, Leishmania major.</title>
        <authorList>
            <person name="Ivens A.C."/>
            <person name="Peacock C.S."/>
            <person name="Worthey E.A."/>
            <person name="Murphy L."/>
            <person name="Aggarwal G."/>
            <person name="Berriman M."/>
            <person name="Sisk E."/>
            <person name="Rajandream M.A."/>
            <person name="Adlem E."/>
            <person name="Aert R."/>
            <person name="Anupama A."/>
            <person name="Apostolou Z."/>
            <person name="Attipoe P."/>
            <person name="Bason N."/>
            <person name="Bauser C."/>
            <person name="Beck A."/>
            <person name="Beverley S.M."/>
            <person name="Bianchettin G."/>
            <person name="Borzym K."/>
            <person name="Bothe G."/>
            <person name="Bruschi C.V."/>
            <person name="Collins M."/>
            <person name="Cadag E."/>
            <person name="Ciarloni L."/>
            <person name="Clayton C."/>
            <person name="Coulson R.M."/>
            <person name="Cronin A."/>
            <person name="Cruz A.K."/>
            <person name="Davies R.M."/>
            <person name="De Gaudenzi J."/>
            <person name="Dobson D.E."/>
            <person name="Duesterhoeft A."/>
            <person name="Fazelina G."/>
            <person name="Fosker N."/>
            <person name="Frasch A.C."/>
            <person name="Fraser A."/>
            <person name="Fuchs M."/>
            <person name="Gabel C."/>
            <person name="Goble A."/>
            <person name="Goffeau A."/>
            <person name="Harris D."/>
            <person name="Hertz-Fowler C."/>
            <person name="Hilbert H."/>
            <person name="Horn D."/>
            <person name="Huang Y."/>
            <person name="Klages S."/>
            <person name="Knights A."/>
            <person name="Kube M."/>
            <person name="Larke N."/>
            <person name="Litvin L."/>
            <person name="Lord A."/>
            <person name="Louie T."/>
            <person name="Marra M."/>
            <person name="Masuy D."/>
            <person name="Matthews K."/>
            <person name="Michaeli S."/>
            <person name="Mottram J.C."/>
            <person name="Muller-Auer S."/>
            <person name="Munden H."/>
            <person name="Nelson S."/>
            <person name="Norbertczak H."/>
            <person name="Oliver K."/>
            <person name="O'neil S."/>
            <person name="Pentony M."/>
            <person name="Pohl T.M."/>
            <person name="Price C."/>
            <person name="Purnelle B."/>
            <person name="Quail M.A."/>
            <person name="Rabbinowitsch E."/>
            <person name="Reinhardt R."/>
            <person name="Rieger M."/>
            <person name="Rinta J."/>
            <person name="Robben J."/>
            <person name="Robertson L."/>
            <person name="Ruiz J.C."/>
            <person name="Rutter S."/>
            <person name="Saunders D."/>
            <person name="Schafer M."/>
            <person name="Schein J."/>
            <person name="Schwartz D.C."/>
            <person name="Seeger K."/>
            <person name="Seyler A."/>
            <person name="Sharp S."/>
            <person name="Shin H."/>
            <person name="Sivam D."/>
            <person name="Squares R."/>
            <person name="Squares S."/>
            <person name="Tosato V."/>
            <person name="Vogt C."/>
            <person name="Volckaert G."/>
            <person name="Wambutt R."/>
            <person name="Warren T."/>
            <person name="Wedler H."/>
            <person name="Woodward J."/>
            <person name="Zhou S."/>
            <person name="Zimmermann W."/>
            <person name="Smith D.F."/>
            <person name="Blackwell J.M."/>
            <person name="Stuart K.D."/>
            <person name="Barrell B."/>
            <person name="Myler P.J."/>
        </authorList>
    </citation>
    <scope>NUCLEOTIDE SEQUENCE [LARGE SCALE GENOMIC DNA]</scope>
    <source>
        <strain evidence="4">MHOM/IL/81/Friedlin</strain>
    </source>
</reference>
<feature type="region of interest" description="Disordered" evidence="1">
    <location>
        <begin position="571"/>
        <end position="592"/>
    </location>
</feature>
<dbReference type="VEuPathDB" id="TriTrypDB:LMJLV39_260026000"/>
<dbReference type="InterPro" id="IPR056614">
    <property type="entry name" value="FAZ1_cons"/>
</dbReference>
<dbReference type="STRING" id="5664.Q4Q3M9"/>
<feature type="region of interest" description="Disordered" evidence="1">
    <location>
        <begin position="7351"/>
        <end position="7374"/>
    </location>
</feature>
<feature type="domain" description="Flagellar attachment zone protein 1 conserved" evidence="2">
    <location>
        <begin position="3022"/>
        <end position="3108"/>
    </location>
</feature>
<feature type="domain" description="Flagellar attachment zone protein 1 conserved" evidence="2">
    <location>
        <begin position="4479"/>
        <end position="4565"/>
    </location>
</feature>
<feature type="region of interest" description="Disordered" evidence="1">
    <location>
        <begin position="1538"/>
        <end position="1559"/>
    </location>
</feature>
<feature type="domain" description="Flagellar attachment zone protein 1 conserved" evidence="2">
    <location>
        <begin position="3241"/>
        <end position="3327"/>
    </location>
</feature>
<feature type="domain" description="Flagellar attachment zone protein 1 conserved" evidence="2">
    <location>
        <begin position="4639"/>
        <end position="4725"/>
    </location>
</feature>
<gene>
    <name evidence="3" type="ORF">LMJF_33_3070</name>
</gene>
<feature type="region of interest" description="Disordered" evidence="1">
    <location>
        <begin position="5868"/>
        <end position="5965"/>
    </location>
</feature>
<proteinExistence type="predicted"/>
<dbReference type="VEuPathDB" id="TriTrypDB:LMJSD75_330042700"/>